<dbReference type="EMBL" id="VCIW01000013">
    <property type="protein sequence ID" value="TLS50682.1"/>
    <property type="molecule type" value="Genomic_DNA"/>
</dbReference>
<dbReference type="PANTHER" id="PTHR33734">
    <property type="entry name" value="LYSM DOMAIN-CONTAINING GPI-ANCHORED PROTEIN 2"/>
    <property type="match status" value="1"/>
</dbReference>
<evidence type="ECO:0000313" key="3">
    <source>
        <dbReference type="Proteomes" id="UP000309676"/>
    </source>
</evidence>
<dbReference type="SMART" id="SM00257">
    <property type="entry name" value="LysM"/>
    <property type="match status" value="3"/>
</dbReference>
<dbReference type="CDD" id="cd00118">
    <property type="entry name" value="LysM"/>
    <property type="match status" value="3"/>
</dbReference>
<proteinExistence type="predicted"/>
<dbReference type="Pfam" id="PF01476">
    <property type="entry name" value="LysM"/>
    <property type="match status" value="3"/>
</dbReference>
<protein>
    <submittedName>
        <fullName evidence="2">LysM peptidoglycan-binding domain-containing protein</fullName>
    </submittedName>
</protein>
<dbReference type="Pfam" id="PF10648">
    <property type="entry name" value="Gmad2"/>
    <property type="match status" value="1"/>
</dbReference>
<sequence length="267" mass="28740">MPISPGTHVLYTVRAGDTLYSIANGFGTNVPSLIQINSWYPPVIEPDRLYPGQALLVRLPGMSEQSAVQYQAIEGDTLFRIAERFGVGVEMLAALNGLERPDILRVAQLIYIPAFVYEVEAGDTLYGIARRFGRSLNELIRANRNRPGFSPDVLFPGFRFVVPLPASTNIAVFQPLPGGRVAPGERLTGVARAFEAGALYRIVDAAGGVVAQERALTASEGAPAFGRFDAAIAFDRRPSTSAGTLLVYTRSANDGSVQDLVEVPIAF</sequence>
<organism evidence="2 3">
    <name type="scientific">Paenibacillus antri</name>
    <dbReference type="NCBI Taxonomy" id="2582848"/>
    <lineage>
        <taxon>Bacteria</taxon>
        <taxon>Bacillati</taxon>
        <taxon>Bacillota</taxon>
        <taxon>Bacilli</taxon>
        <taxon>Bacillales</taxon>
        <taxon>Paenibacillaceae</taxon>
        <taxon>Paenibacillus</taxon>
    </lineage>
</organism>
<evidence type="ECO:0000313" key="2">
    <source>
        <dbReference type="EMBL" id="TLS50682.1"/>
    </source>
</evidence>
<comment type="caution">
    <text evidence="2">The sequence shown here is derived from an EMBL/GenBank/DDBJ whole genome shotgun (WGS) entry which is preliminary data.</text>
</comment>
<feature type="domain" description="LysM" evidence="1">
    <location>
        <begin position="115"/>
        <end position="162"/>
    </location>
</feature>
<dbReference type="Gene3D" id="3.10.350.10">
    <property type="entry name" value="LysM domain"/>
    <property type="match status" value="3"/>
</dbReference>
<feature type="domain" description="LysM" evidence="1">
    <location>
        <begin position="68"/>
        <end position="112"/>
    </location>
</feature>
<dbReference type="OrthoDB" id="9769314at2"/>
<dbReference type="AlphaFoldDB" id="A0A5R9G2V0"/>
<dbReference type="RefSeq" id="WP_138195714.1">
    <property type="nucleotide sequence ID" value="NZ_VCIW01000013.1"/>
</dbReference>
<dbReference type="Proteomes" id="UP000309676">
    <property type="component" value="Unassembled WGS sequence"/>
</dbReference>
<keyword evidence="3" id="KW-1185">Reference proteome</keyword>
<dbReference type="InterPro" id="IPR018392">
    <property type="entry name" value="LysM"/>
</dbReference>
<feature type="domain" description="LysM" evidence="1">
    <location>
        <begin position="9"/>
        <end position="57"/>
    </location>
</feature>
<dbReference type="PANTHER" id="PTHR33734:SF22">
    <property type="entry name" value="MEMBRANE-BOUND LYTIC MUREIN TRANSGLYCOSYLASE D"/>
    <property type="match status" value="1"/>
</dbReference>
<dbReference type="InterPro" id="IPR018911">
    <property type="entry name" value="Gmad2_Ig-like_dom"/>
</dbReference>
<accession>A0A5R9G2V0</accession>
<reference evidence="2 3" key="1">
    <citation type="submission" date="2019-05" db="EMBL/GenBank/DDBJ databases">
        <authorList>
            <person name="Narsing Rao M.P."/>
            <person name="Li W.J."/>
        </authorList>
    </citation>
    <scope>NUCLEOTIDE SEQUENCE [LARGE SCALE GENOMIC DNA]</scope>
    <source>
        <strain evidence="2 3">SYSU_K30003</strain>
    </source>
</reference>
<dbReference type="InterPro" id="IPR036779">
    <property type="entry name" value="LysM_dom_sf"/>
</dbReference>
<dbReference type="SUPFAM" id="SSF54106">
    <property type="entry name" value="LysM domain"/>
    <property type="match status" value="3"/>
</dbReference>
<evidence type="ECO:0000259" key="1">
    <source>
        <dbReference type="PROSITE" id="PS51782"/>
    </source>
</evidence>
<dbReference type="PROSITE" id="PS51782">
    <property type="entry name" value="LYSM"/>
    <property type="match status" value="3"/>
</dbReference>
<name>A0A5R9G2V0_9BACL</name>
<gene>
    <name evidence="2" type="ORF">FE782_18430</name>
</gene>